<comment type="similarity">
    <text evidence="2">Belongs to the EspG family.</text>
</comment>
<evidence type="ECO:0000313" key="7">
    <source>
        <dbReference type="Proteomes" id="UP000733379"/>
    </source>
</evidence>
<name>A0ABS6ARU0_9NOCA</name>
<comment type="subcellular location">
    <subcellularLocation>
        <location evidence="1">Cytoplasm</location>
    </subcellularLocation>
</comment>
<dbReference type="EMBL" id="JAHKNI010000001">
    <property type="protein sequence ID" value="MBU3060752.1"/>
    <property type="molecule type" value="Genomic_DNA"/>
</dbReference>
<sequence length="228" mass="24799">MQWVFTPDEFVHVWATETGLDYRPYPINGLRPTDTDARRPQRINTDPDLTAALMLCARPDATTLTVSGERGEDELILAFAAVAQQHGVILVARAESMAVHLCHAQAVGERLVEVIGSAPAGRRGAMREATDAVLDQEPTADRDEPGHRSPPDSAARFQRALRAPVDSRGIVTVTTAPNNPATPPTRHRTWLDVAGDGRYLLTTADQLVLTPVDDDAFADHLMRLAGLI</sequence>
<feature type="region of interest" description="Disordered" evidence="5">
    <location>
        <begin position="134"/>
        <end position="154"/>
    </location>
</feature>
<comment type="caution">
    <text evidence="6">The sequence shown here is derived from an EMBL/GenBank/DDBJ whole genome shotgun (WGS) entry which is preliminary data.</text>
</comment>
<evidence type="ECO:0000256" key="4">
    <source>
        <dbReference type="ARBA" id="ARBA00023186"/>
    </source>
</evidence>
<keyword evidence="4" id="KW-0143">Chaperone</keyword>
<evidence type="ECO:0000256" key="2">
    <source>
        <dbReference type="ARBA" id="ARBA00006411"/>
    </source>
</evidence>
<keyword evidence="7" id="KW-1185">Reference proteome</keyword>
<organism evidence="6 7">
    <name type="scientific">Nocardia albiluteola</name>
    <dbReference type="NCBI Taxonomy" id="2842303"/>
    <lineage>
        <taxon>Bacteria</taxon>
        <taxon>Bacillati</taxon>
        <taxon>Actinomycetota</taxon>
        <taxon>Actinomycetes</taxon>
        <taxon>Mycobacteriales</taxon>
        <taxon>Nocardiaceae</taxon>
        <taxon>Nocardia</taxon>
    </lineage>
</organism>
<keyword evidence="3" id="KW-0963">Cytoplasm</keyword>
<evidence type="ECO:0000256" key="5">
    <source>
        <dbReference type="SAM" id="MobiDB-lite"/>
    </source>
</evidence>
<reference evidence="6 7" key="1">
    <citation type="submission" date="2021-06" db="EMBL/GenBank/DDBJ databases">
        <title>Actinomycetes sequencing.</title>
        <authorList>
            <person name="Shan Q."/>
        </authorList>
    </citation>
    <scope>NUCLEOTIDE SEQUENCE [LARGE SCALE GENOMIC DNA]</scope>
    <source>
        <strain evidence="6 7">NEAU-G5</strain>
    </source>
</reference>
<protein>
    <submittedName>
        <fullName evidence="6">ESX secretion-associated protein EspG</fullName>
    </submittedName>
</protein>
<dbReference type="Proteomes" id="UP000733379">
    <property type="component" value="Unassembled WGS sequence"/>
</dbReference>
<proteinExistence type="inferred from homology"/>
<accession>A0ABS6ARU0</accession>
<evidence type="ECO:0000256" key="3">
    <source>
        <dbReference type="ARBA" id="ARBA00022490"/>
    </source>
</evidence>
<dbReference type="InterPro" id="IPR025734">
    <property type="entry name" value="EspG"/>
</dbReference>
<feature type="compositionally biased region" description="Basic and acidic residues" evidence="5">
    <location>
        <begin position="139"/>
        <end position="150"/>
    </location>
</feature>
<dbReference type="Pfam" id="PF14011">
    <property type="entry name" value="ESX-1_EspG"/>
    <property type="match status" value="1"/>
</dbReference>
<evidence type="ECO:0000256" key="1">
    <source>
        <dbReference type="ARBA" id="ARBA00004496"/>
    </source>
</evidence>
<evidence type="ECO:0000313" key="6">
    <source>
        <dbReference type="EMBL" id="MBU3060752.1"/>
    </source>
</evidence>
<gene>
    <name evidence="6" type="ORF">KO481_04340</name>
</gene>